<proteinExistence type="predicted"/>
<protein>
    <submittedName>
        <fullName evidence="1">Uncharacterized protein</fullName>
    </submittedName>
</protein>
<dbReference type="AlphaFoldDB" id="A0A8J8T3E0"/>
<keyword evidence="2" id="KW-1185">Reference proteome</keyword>
<dbReference type="Proteomes" id="UP000785679">
    <property type="component" value="Unassembled WGS sequence"/>
</dbReference>
<dbReference type="EMBL" id="RRYP01007613">
    <property type="protein sequence ID" value="TNV80360.1"/>
    <property type="molecule type" value="Genomic_DNA"/>
</dbReference>
<reference evidence="1" key="1">
    <citation type="submission" date="2019-06" db="EMBL/GenBank/DDBJ databases">
        <authorList>
            <person name="Zheng W."/>
        </authorList>
    </citation>
    <scope>NUCLEOTIDE SEQUENCE</scope>
    <source>
        <strain evidence="1">QDHG01</strain>
    </source>
</reference>
<gene>
    <name evidence="1" type="ORF">FGO68_gene15063</name>
</gene>
<evidence type="ECO:0000313" key="1">
    <source>
        <dbReference type="EMBL" id="TNV80360.1"/>
    </source>
</evidence>
<comment type="caution">
    <text evidence="1">The sequence shown here is derived from an EMBL/GenBank/DDBJ whole genome shotgun (WGS) entry which is preliminary data.</text>
</comment>
<name>A0A8J8T3E0_HALGN</name>
<organism evidence="1 2">
    <name type="scientific">Halteria grandinella</name>
    <dbReference type="NCBI Taxonomy" id="5974"/>
    <lineage>
        <taxon>Eukaryota</taxon>
        <taxon>Sar</taxon>
        <taxon>Alveolata</taxon>
        <taxon>Ciliophora</taxon>
        <taxon>Intramacronucleata</taxon>
        <taxon>Spirotrichea</taxon>
        <taxon>Stichotrichia</taxon>
        <taxon>Sporadotrichida</taxon>
        <taxon>Halteriidae</taxon>
        <taxon>Halteria</taxon>
    </lineage>
</organism>
<evidence type="ECO:0000313" key="2">
    <source>
        <dbReference type="Proteomes" id="UP000785679"/>
    </source>
</evidence>
<accession>A0A8J8T3E0</accession>
<sequence>MHNQLIVPLVINSIGNLVNYVYKQDNQTTLTRLQSNYKFFLYLNINQLILHQPSNSQIIYILSKKYIIQLLRMLFLKKSRTSKIAEIRLLSEISASDGDRLAERGHFIRHNAQKLLKSQFTLKGYNRIIWMYLI</sequence>